<feature type="domain" description="Protein kinase" evidence="3">
    <location>
        <begin position="1"/>
        <end position="207"/>
    </location>
</feature>
<sequence>MLVPCSCQRNLPRRDLPRVKAPLRSRQGTCQWNLPGRGLARAKARDKAPLCSHQGTCQGATLLMPRPNGARAKNLQANSWTSSIDDLAIEMKGSLMTMFTDQTGKLTVQSDVYAFGVVRLELLTERRAVDLSQGPIMTRILHYRHILTDQKKLRKVIDPDMNRSSYNIESIAMFANLAFDCIRAESTERPSMTECVKELQMTFHLYFTNS</sequence>
<comment type="caution">
    <text evidence="4">The sequence shown here is derived from an EMBL/GenBank/DDBJ whole genome shotgun (WGS) entry which is preliminary data.</text>
</comment>
<evidence type="ECO:0000256" key="1">
    <source>
        <dbReference type="ARBA" id="ARBA00022741"/>
    </source>
</evidence>
<dbReference type="InterPro" id="IPR011009">
    <property type="entry name" value="Kinase-like_dom_sf"/>
</dbReference>
<evidence type="ECO:0000256" key="2">
    <source>
        <dbReference type="ARBA" id="ARBA00022840"/>
    </source>
</evidence>
<name>A0AAP0KFH6_9MAGN</name>
<reference evidence="4 5" key="1">
    <citation type="submission" date="2024-01" db="EMBL/GenBank/DDBJ databases">
        <title>Genome assemblies of Stephania.</title>
        <authorList>
            <person name="Yang L."/>
        </authorList>
    </citation>
    <scope>NUCLEOTIDE SEQUENCE [LARGE SCALE GENOMIC DNA]</scope>
    <source>
        <strain evidence="4">YNDBR</strain>
        <tissue evidence="4">Leaf</tissue>
    </source>
</reference>
<protein>
    <recommendedName>
        <fullName evidence="3">Protein kinase domain-containing protein</fullName>
    </recommendedName>
</protein>
<evidence type="ECO:0000313" key="5">
    <source>
        <dbReference type="Proteomes" id="UP001420932"/>
    </source>
</evidence>
<dbReference type="Gene3D" id="1.10.510.10">
    <property type="entry name" value="Transferase(Phosphotransferase) domain 1"/>
    <property type="match status" value="1"/>
</dbReference>
<dbReference type="InterPro" id="IPR000719">
    <property type="entry name" value="Prot_kinase_dom"/>
</dbReference>
<dbReference type="Proteomes" id="UP001420932">
    <property type="component" value="Unassembled WGS sequence"/>
</dbReference>
<dbReference type="EMBL" id="JBBNAF010000004">
    <property type="protein sequence ID" value="KAK9150649.1"/>
    <property type="molecule type" value="Genomic_DNA"/>
</dbReference>
<accession>A0AAP0KFH6</accession>
<dbReference type="AlphaFoldDB" id="A0AAP0KFH6"/>
<keyword evidence="5" id="KW-1185">Reference proteome</keyword>
<dbReference type="SUPFAM" id="SSF56112">
    <property type="entry name" value="Protein kinase-like (PK-like)"/>
    <property type="match status" value="1"/>
</dbReference>
<keyword evidence="2" id="KW-0067">ATP-binding</keyword>
<proteinExistence type="predicted"/>
<dbReference type="Pfam" id="PF07714">
    <property type="entry name" value="PK_Tyr_Ser-Thr"/>
    <property type="match status" value="1"/>
</dbReference>
<dbReference type="PANTHER" id="PTHR47989:SF47">
    <property type="entry name" value="SERINE_THREONINE-PROTEIN KINASE PBL28-RELATED"/>
    <property type="match status" value="1"/>
</dbReference>
<dbReference type="PROSITE" id="PS50011">
    <property type="entry name" value="PROTEIN_KINASE_DOM"/>
    <property type="match status" value="1"/>
</dbReference>
<evidence type="ECO:0000259" key="3">
    <source>
        <dbReference type="PROSITE" id="PS50011"/>
    </source>
</evidence>
<organism evidence="4 5">
    <name type="scientific">Stephania yunnanensis</name>
    <dbReference type="NCBI Taxonomy" id="152371"/>
    <lineage>
        <taxon>Eukaryota</taxon>
        <taxon>Viridiplantae</taxon>
        <taxon>Streptophyta</taxon>
        <taxon>Embryophyta</taxon>
        <taxon>Tracheophyta</taxon>
        <taxon>Spermatophyta</taxon>
        <taxon>Magnoliopsida</taxon>
        <taxon>Ranunculales</taxon>
        <taxon>Menispermaceae</taxon>
        <taxon>Menispermoideae</taxon>
        <taxon>Cissampelideae</taxon>
        <taxon>Stephania</taxon>
    </lineage>
</organism>
<dbReference type="InterPro" id="IPR001245">
    <property type="entry name" value="Ser-Thr/Tyr_kinase_cat_dom"/>
</dbReference>
<keyword evidence="1" id="KW-0547">Nucleotide-binding</keyword>
<evidence type="ECO:0000313" key="4">
    <source>
        <dbReference type="EMBL" id="KAK9150649.1"/>
    </source>
</evidence>
<gene>
    <name evidence="4" type="ORF">Syun_008958</name>
</gene>
<dbReference type="GO" id="GO:0004672">
    <property type="term" value="F:protein kinase activity"/>
    <property type="evidence" value="ECO:0007669"/>
    <property type="project" value="InterPro"/>
</dbReference>
<dbReference type="GO" id="GO:0005524">
    <property type="term" value="F:ATP binding"/>
    <property type="evidence" value="ECO:0007669"/>
    <property type="project" value="UniProtKB-KW"/>
</dbReference>
<dbReference type="PANTHER" id="PTHR47989">
    <property type="entry name" value="OS01G0750732 PROTEIN"/>
    <property type="match status" value="1"/>
</dbReference>